<evidence type="ECO:0000259" key="4">
    <source>
        <dbReference type="Pfam" id="PF03486"/>
    </source>
</evidence>
<accession>A0A934RAG4</accession>
<evidence type="ECO:0000313" key="6">
    <source>
        <dbReference type="EMBL" id="MBK1827018.1"/>
    </source>
</evidence>
<reference evidence="6" key="1">
    <citation type="submission" date="2021-01" db="EMBL/GenBank/DDBJ databases">
        <title>Modified the classification status of verrucomicrobia.</title>
        <authorList>
            <person name="Feng X."/>
        </authorList>
    </citation>
    <scope>NUCLEOTIDE SEQUENCE</scope>
    <source>
        <strain evidence="6">KCTC 22201</strain>
    </source>
</reference>
<dbReference type="Proteomes" id="UP000658278">
    <property type="component" value="Unassembled WGS sequence"/>
</dbReference>
<evidence type="ECO:0000259" key="5">
    <source>
        <dbReference type="Pfam" id="PF22780"/>
    </source>
</evidence>
<evidence type="ECO:0000313" key="7">
    <source>
        <dbReference type="Proteomes" id="UP000658278"/>
    </source>
</evidence>
<feature type="domain" description="RsdA/BaiN/AoA(So)-like insert" evidence="5">
    <location>
        <begin position="198"/>
        <end position="357"/>
    </location>
</feature>
<keyword evidence="3" id="KW-0274">FAD</keyword>
<proteinExistence type="predicted"/>
<dbReference type="Gene3D" id="2.40.30.10">
    <property type="entry name" value="Translation factors"/>
    <property type="match status" value="1"/>
</dbReference>
<dbReference type="NCBIfam" id="TIGR00275">
    <property type="entry name" value="aminoacetone oxidase family FAD-binding enzyme"/>
    <property type="match status" value="1"/>
</dbReference>
<sequence length="417" mass="45568">MPDRDNQAKGYDLVVAGGGAAGFFGAITFAELSPGARVLVLEKSREVLGKVRISGGGRCNVTHACFDPRELSQFYPRGSKPLIGPFHRWGPSDTVEWFEGRGVPLKTESDGRMFPQSDSSQSIIDCLLGAAEEARVEVRRSCGVKTVEKDGDGSFVIRTSSDEVIRSKQLLLTLGGTRNRIGADLAEQFGHRVQTAAPSLFTFKIADPRIDGLQGLAVKDAEVSIVGTKLCARGPVLVTHWGLSGPGILKVSAWGARTLLEQDYRFEVKVNWTGSMGYEEVVSHFSSLRGETRRKIINDACFGMPSRLWKRLVEGVLGSAEVTWPHLTKDHARELARQLVDGRFEVHGKSMNKDEFVTCGGVDLRDVNFKTMESRIEPGLYFAGEVLDIDGVTGGFNFQAAWTTSRIAGEAMASNWP</sequence>
<dbReference type="PANTHER" id="PTHR42887">
    <property type="entry name" value="OS12G0638800 PROTEIN"/>
    <property type="match status" value="1"/>
</dbReference>
<dbReference type="SUPFAM" id="SSF51905">
    <property type="entry name" value="FAD/NAD(P)-binding domain"/>
    <property type="match status" value="1"/>
</dbReference>
<comment type="caution">
    <text evidence="6">The sequence shown here is derived from an EMBL/GenBank/DDBJ whole genome shotgun (WGS) entry which is preliminary data.</text>
</comment>
<gene>
    <name evidence="6" type="ORF">JIN81_08305</name>
</gene>
<dbReference type="AlphaFoldDB" id="A0A934RAG4"/>
<dbReference type="Gene3D" id="1.10.8.260">
    <property type="entry name" value="HI0933 insert domain-like"/>
    <property type="match status" value="1"/>
</dbReference>
<dbReference type="PANTHER" id="PTHR42887:SF2">
    <property type="entry name" value="OS12G0638800 PROTEIN"/>
    <property type="match status" value="1"/>
</dbReference>
<dbReference type="InterPro" id="IPR057661">
    <property type="entry name" value="RsdA/BaiN/AoA(So)_Rossmann"/>
</dbReference>
<keyword evidence="2" id="KW-0285">Flavoprotein</keyword>
<dbReference type="InterPro" id="IPR036188">
    <property type="entry name" value="FAD/NAD-bd_sf"/>
</dbReference>
<dbReference type="InterPro" id="IPR023166">
    <property type="entry name" value="BaiN-like_dom_sf"/>
</dbReference>
<protein>
    <submittedName>
        <fullName evidence="6">NAD(P)/FAD-dependent oxidoreductase</fullName>
    </submittedName>
</protein>
<evidence type="ECO:0000256" key="3">
    <source>
        <dbReference type="ARBA" id="ARBA00022827"/>
    </source>
</evidence>
<dbReference type="Pfam" id="PF22780">
    <property type="entry name" value="HI0933_like_1st"/>
    <property type="match status" value="1"/>
</dbReference>
<dbReference type="SUPFAM" id="SSF160996">
    <property type="entry name" value="HI0933 insert domain-like"/>
    <property type="match status" value="1"/>
</dbReference>
<dbReference type="Gene3D" id="3.50.50.60">
    <property type="entry name" value="FAD/NAD(P)-binding domain"/>
    <property type="match status" value="1"/>
</dbReference>
<dbReference type="InterPro" id="IPR004792">
    <property type="entry name" value="BaiN-like"/>
</dbReference>
<evidence type="ECO:0000256" key="2">
    <source>
        <dbReference type="ARBA" id="ARBA00022630"/>
    </source>
</evidence>
<organism evidence="6 7">
    <name type="scientific">Haloferula rosea</name>
    <dbReference type="NCBI Taxonomy" id="490093"/>
    <lineage>
        <taxon>Bacteria</taxon>
        <taxon>Pseudomonadati</taxon>
        <taxon>Verrucomicrobiota</taxon>
        <taxon>Verrucomicrobiia</taxon>
        <taxon>Verrucomicrobiales</taxon>
        <taxon>Verrucomicrobiaceae</taxon>
        <taxon>Haloferula</taxon>
    </lineage>
</organism>
<name>A0A934RAG4_9BACT</name>
<dbReference type="Pfam" id="PF03486">
    <property type="entry name" value="HI0933_like"/>
    <property type="match status" value="1"/>
</dbReference>
<dbReference type="InterPro" id="IPR055178">
    <property type="entry name" value="RsdA/BaiN/AoA(So)-like_dom"/>
</dbReference>
<dbReference type="EMBL" id="JAENII010000005">
    <property type="protein sequence ID" value="MBK1827018.1"/>
    <property type="molecule type" value="Genomic_DNA"/>
</dbReference>
<feature type="domain" description="RsdA/BaiN/AoA(So)-like Rossmann fold-like" evidence="4">
    <location>
        <begin position="12"/>
        <end position="410"/>
    </location>
</feature>
<comment type="cofactor">
    <cofactor evidence="1">
        <name>FAD</name>
        <dbReference type="ChEBI" id="CHEBI:57692"/>
    </cofactor>
</comment>
<evidence type="ECO:0000256" key="1">
    <source>
        <dbReference type="ARBA" id="ARBA00001974"/>
    </source>
</evidence>
<keyword evidence="7" id="KW-1185">Reference proteome</keyword>